<keyword evidence="1" id="KW-0456">Lyase</keyword>
<dbReference type="PANTHER" id="PTHR36577:SF3">
    <property type="entry name" value="DUF521 DOMAIN PROTEIN (AFU_ORTHOLOGUE AFUA_6G00490)"/>
    <property type="match status" value="1"/>
</dbReference>
<evidence type="ECO:0000256" key="1">
    <source>
        <dbReference type="ARBA" id="ARBA00023239"/>
    </source>
</evidence>
<proteinExistence type="predicted"/>
<protein>
    <recommendedName>
        <fullName evidence="2">Phosphomevalonate dehydratase small subunit-like domain-containing protein</fullName>
    </recommendedName>
</protein>
<evidence type="ECO:0000259" key="2">
    <source>
        <dbReference type="Pfam" id="PF01989"/>
    </source>
</evidence>
<dbReference type="Gene3D" id="3.50.30.10">
    <property type="entry name" value="Phosphohistidine domain"/>
    <property type="match status" value="1"/>
</dbReference>
<gene>
    <name evidence="3" type="ORF">MNBD_CHLOROFLEXI01-4739</name>
</gene>
<organism evidence="3">
    <name type="scientific">hydrothermal vent metagenome</name>
    <dbReference type="NCBI Taxonomy" id="652676"/>
    <lineage>
        <taxon>unclassified sequences</taxon>
        <taxon>metagenomes</taxon>
        <taxon>ecological metagenomes</taxon>
    </lineage>
</organism>
<sequence>MKKRFQAKVLVAGEAVGEALLLAEPLSLWGGLNPETGEIIDQRHPNVGEIVTGRVLLMPAGRGSSSASSILLEAVKQGTAPAAIITAVTDAILALGAAVAHEMYNQAPPILVLSAKDYAQIKSGQQLTIAADGLVTLSTS</sequence>
<evidence type="ECO:0000313" key="3">
    <source>
        <dbReference type="EMBL" id="VAW31422.1"/>
    </source>
</evidence>
<feature type="domain" description="Phosphomevalonate dehydratase small subunit-like" evidence="2">
    <location>
        <begin position="26"/>
        <end position="100"/>
    </location>
</feature>
<dbReference type="EMBL" id="UOEU01000218">
    <property type="protein sequence ID" value="VAW31422.1"/>
    <property type="molecule type" value="Genomic_DNA"/>
</dbReference>
<name>A0A3B0UY72_9ZZZZ</name>
<dbReference type="SUPFAM" id="SSF52016">
    <property type="entry name" value="LeuD/IlvD-like"/>
    <property type="match status" value="1"/>
</dbReference>
<dbReference type="GO" id="GO:0016829">
    <property type="term" value="F:lyase activity"/>
    <property type="evidence" value="ECO:0007669"/>
    <property type="project" value="UniProtKB-KW"/>
</dbReference>
<reference evidence="3" key="1">
    <citation type="submission" date="2018-06" db="EMBL/GenBank/DDBJ databases">
        <authorList>
            <person name="Zhirakovskaya E."/>
        </authorList>
    </citation>
    <scope>NUCLEOTIDE SEQUENCE</scope>
</reference>
<dbReference type="AlphaFoldDB" id="A0A3B0UY72"/>
<dbReference type="PANTHER" id="PTHR36577">
    <property type="entry name" value="DUF521 DOMAIN PROTEIN (AFU_ORTHOLOGUE AFUA_6G00490)"/>
    <property type="match status" value="1"/>
</dbReference>
<dbReference type="Pfam" id="PF01989">
    <property type="entry name" value="AcnX_swivel_put"/>
    <property type="match status" value="1"/>
</dbReference>
<accession>A0A3B0UY72</accession>
<dbReference type="InterPro" id="IPR002840">
    <property type="entry name" value="PMDh-S-like_dom"/>
</dbReference>